<protein>
    <submittedName>
        <fullName evidence="3">Uncharacterized protein</fullName>
    </submittedName>
</protein>
<feature type="compositionally biased region" description="Polar residues" evidence="1">
    <location>
        <begin position="328"/>
        <end position="337"/>
    </location>
</feature>
<feature type="region of interest" description="Disordered" evidence="1">
    <location>
        <begin position="264"/>
        <end position="427"/>
    </location>
</feature>
<dbReference type="AlphaFoldDB" id="A0A6T8X8C1"/>
<feature type="compositionally biased region" description="Polar residues" evidence="1">
    <location>
        <begin position="91"/>
        <end position="101"/>
    </location>
</feature>
<organism evidence="3">
    <name type="scientific">Noctiluca scintillans</name>
    <name type="common">Sea sparkle</name>
    <name type="synonym">Red tide dinoflagellate</name>
    <dbReference type="NCBI Taxonomy" id="2966"/>
    <lineage>
        <taxon>Eukaryota</taxon>
        <taxon>Sar</taxon>
        <taxon>Alveolata</taxon>
        <taxon>Dinophyceae</taxon>
        <taxon>Noctilucales</taxon>
        <taxon>Noctilucaceae</taxon>
        <taxon>Noctiluca</taxon>
    </lineage>
</organism>
<evidence type="ECO:0000313" key="2">
    <source>
        <dbReference type="EMBL" id="CAD8840693.1"/>
    </source>
</evidence>
<feature type="region of interest" description="Disordered" evidence="1">
    <location>
        <begin position="1"/>
        <end position="25"/>
    </location>
</feature>
<reference evidence="3" key="1">
    <citation type="submission" date="2021-01" db="EMBL/GenBank/DDBJ databases">
        <authorList>
            <person name="Corre E."/>
            <person name="Pelletier E."/>
            <person name="Niang G."/>
            <person name="Scheremetjew M."/>
            <person name="Finn R."/>
            <person name="Kale V."/>
            <person name="Holt S."/>
            <person name="Cochrane G."/>
            <person name="Meng A."/>
            <person name="Brown T."/>
            <person name="Cohen L."/>
        </authorList>
    </citation>
    <scope>NUCLEOTIDE SEQUENCE</scope>
</reference>
<dbReference type="EMBL" id="HBFQ01021532">
    <property type="protein sequence ID" value="CAD8840694.1"/>
    <property type="molecule type" value="Transcribed_RNA"/>
</dbReference>
<dbReference type="EMBL" id="HBFQ01021531">
    <property type="protein sequence ID" value="CAD8840693.1"/>
    <property type="molecule type" value="Transcribed_RNA"/>
</dbReference>
<evidence type="ECO:0000313" key="3">
    <source>
        <dbReference type="EMBL" id="CAD8840694.1"/>
    </source>
</evidence>
<gene>
    <name evidence="2" type="ORF">NSCI0253_LOCUS15041</name>
    <name evidence="3" type="ORF">NSCI0253_LOCUS15042</name>
</gene>
<accession>A0A6T8X8C1</accession>
<name>A0A6T8X8C1_NOCSC</name>
<feature type="region of interest" description="Disordered" evidence="1">
    <location>
        <begin position="84"/>
        <end position="106"/>
    </location>
</feature>
<evidence type="ECO:0000256" key="1">
    <source>
        <dbReference type="SAM" id="MobiDB-lite"/>
    </source>
</evidence>
<proteinExistence type="predicted"/>
<sequence length="427" mass="46012">MAALVSGIPRATPAHSRAPSPHPVDQLFDTVSTMLGNLFGDAGKPAPRAFNSRRSPNPSFMGDLDVTWQSSAMPRIHTFSKDDAVTREASLGQQSTATGSSDDARKSYVPDMDDLLDQHVAYHLKHHPEVSPHRITRKAAGLYDCDGREIVVEWQYATQPGGHGTLVVQDGPLRQPFADYMAMTEKNAEWHDPEMPVNPSYLHRTPMERRLTFGDIENCCNRLDAMKIAKEQANFREQAADLVTQGREVPPELMQQYERRLDQKLGKSKNRQSSAPPSRAAQVASVKGTAGPPRPPGASGFQGNSSGYGGGPGRPGASPGRVSAHGGYSSQPMTQRPSHGGSMARGCQVPPPRGTDGRVVPGSPPMPMGWGNAPCPSGPRALSPACGQTMQRRPSRHGTGPGTCTSMRPRAASPQPQWNPRRASTGW</sequence>